<dbReference type="EC" id="2.1.1.-" evidence="2"/>
<keyword evidence="2" id="KW-0808">Transferase</keyword>
<dbReference type="GO" id="GO:0032259">
    <property type="term" value="P:methylation"/>
    <property type="evidence" value="ECO:0007669"/>
    <property type="project" value="UniProtKB-KW"/>
</dbReference>
<sequence length="246" mass="28170">MKTERIDGFEVSFRENTSDENVIEHSFENDIFFKALPDYKPDKNDVIIDVGAHIGTFSLLAAKKVPQGKVYAIEASRETYDILSDNISNNALNNVTAFNLALSDLKGTTELYHSEGNWGHSIMKKLTDKCEKVETESLENFLGSNDIQKCDLIKFNCEGAEFKIVLGASLEDLSKFKRMVLLYHNDLSHDNHNENELANKLNAAGFYTHVLRKTDKRGWIIANNKRDFSYFQYLRFRLIRKLASTK</sequence>
<gene>
    <name evidence="2" type="ORF">QQ020_28070</name>
</gene>
<evidence type="ECO:0000313" key="2">
    <source>
        <dbReference type="EMBL" id="MDN5215967.1"/>
    </source>
</evidence>
<organism evidence="2 3">
    <name type="scientific">Agaribacillus aureus</name>
    <dbReference type="NCBI Taxonomy" id="3051825"/>
    <lineage>
        <taxon>Bacteria</taxon>
        <taxon>Pseudomonadati</taxon>
        <taxon>Bacteroidota</taxon>
        <taxon>Cytophagia</taxon>
        <taxon>Cytophagales</taxon>
        <taxon>Splendidivirgaceae</taxon>
        <taxon>Agaribacillus</taxon>
    </lineage>
</organism>
<dbReference type="Proteomes" id="UP001172083">
    <property type="component" value="Unassembled WGS sequence"/>
</dbReference>
<keyword evidence="2" id="KW-0489">Methyltransferase</keyword>
<protein>
    <submittedName>
        <fullName evidence="2">FkbM family methyltransferase</fullName>
        <ecNumber evidence="2">2.1.1.-</ecNumber>
    </submittedName>
</protein>
<dbReference type="InterPro" id="IPR052514">
    <property type="entry name" value="SAM-dependent_MTase"/>
</dbReference>
<dbReference type="Gene3D" id="3.40.50.150">
    <property type="entry name" value="Vaccinia Virus protein VP39"/>
    <property type="match status" value="1"/>
</dbReference>
<dbReference type="RefSeq" id="WP_346761302.1">
    <property type="nucleotide sequence ID" value="NZ_JAUJEB010000007.1"/>
</dbReference>
<dbReference type="EMBL" id="JAUJEB010000007">
    <property type="protein sequence ID" value="MDN5215967.1"/>
    <property type="molecule type" value="Genomic_DNA"/>
</dbReference>
<evidence type="ECO:0000313" key="3">
    <source>
        <dbReference type="Proteomes" id="UP001172083"/>
    </source>
</evidence>
<accession>A0ABT8LDW6</accession>
<name>A0ABT8LDW6_9BACT</name>
<dbReference type="InterPro" id="IPR006342">
    <property type="entry name" value="FkbM_mtfrase"/>
</dbReference>
<dbReference type="InterPro" id="IPR029063">
    <property type="entry name" value="SAM-dependent_MTases_sf"/>
</dbReference>
<evidence type="ECO:0000259" key="1">
    <source>
        <dbReference type="Pfam" id="PF05050"/>
    </source>
</evidence>
<dbReference type="PANTHER" id="PTHR34203:SF15">
    <property type="entry name" value="SLL1173 PROTEIN"/>
    <property type="match status" value="1"/>
</dbReference>
<dbReference type="GO" id="GO:0008168">
    <property type="term" value="F:methyltransferase activity"/>
    <property type="evidence" value="ECO:0007669"/>
    <property type="project" value="UniProtKB-KW"/>
</dbReference>
<dbReference type="Pfam" id="PF05050">
    <property type="entry name" value="Methyltransf_21"/>
    <property type="match status" value="1"/>
</dbReference>
<dbReference type="SUPFAM" id="SSF53335">
    <property type="entry name" value="S-adenosyl-L-methionine-dependent methyltransferases"/>
    <property type="match status" value="1"/>
</dbReference>
<keyword evidence="3" id="KW-1185">Reference proteome</keyword>
<dbReference type="NCBIfam" id="TIGR01444">
    <property type="entry name" value="fkbM_fam"/>
    <property type="match status" value="1"/>
</dbReference>
<dbReference type="PANTHER" id="PTHR34203">
    <property type="entry name" value="METHYLTRANSFERASE, FKBM FAMILY PROTEIN"/>
    <property type="match status" value="1"/>
</dbReference>
<reference evidence="2" key="1">
    <citation type="submission" date="2023-06" db="EMBL/GenBank/DDBJ databases">
        <title>Genomic of Agaribacillus aureum.</title>
        <authorList>
            <person name="Wang G."/>
        </authorList>
    </citation>
    <scope>NUCLEOTIDE SEQUENCE</scope>
    <source>
        <strain evidence="2">BMA12</strain>
    </source>
</reference>
<proteinExistence type="predicted"/>
<feature type="domain" description="Methyltransferase FkbM" evidence="1">
    <location>
        <begin position="49"/>
        <end position="205"/>
    </location>
</feature>
<comment type="caution">
    <text evidence="2">The sequence shown here is derived from an EMBL/GenBank/DDBJ whole genome shotgun (WGS) entry which is preliminary data.</text>
</comment>